<dbReference type="OrthoDB" id="27214at2759"/>
<dbReference type="EMBL" id="JAAAIN010002072">
    <property type="protein sequence ID" value="KAG0297311.1"/>
    <property type="molecule type" value="Genomic_DNA"/>
</dbReference>
<organism evidence="1 2">
    <name type="scientific">Linnemannia gamsii</name>
    <dbReference type="NCBI Taxonomy" id="64522"/>
    <lineage>
        <taxon>Eukaryota</taxon>
        <taxon>Fungi</taxon>
        <taxon>Fungi incertae sedis</taxon>
        <taxon>Mucoromycota</taxon>
        <taxon>Mortierellomycotina</taxon>
        <taxon>Mortierellomycetes</taxon>
        <taxon>Mortierellales</taxon>
        <taxon>Mortierellaceae</taxon>
        <taxon>Linnemannia</taxon>
    </lineage>
</organism>
<sequence length="211" mass="23613">MERDPDPNRITTRVLLAEFPGAKSFVTGIGTFFHLKDGSDTVVLVCHTLSEDGVNLFHQRNVTNVILDFQSKTGGLLDFSAFLVHILFPNKHSLDAAFISDMRVFKLLQELTKLTYGTSAYEFFNAHDFISFSNGSAYSENNDVVFICNGRRNIWTEKIELVFTPLTTEQQVTIAEFPWTAKAEHIRLLSDGHCGSALLFAFAGASELRLV</sequence>
<comment type="caution">
    <text evidence="1">The sequence shown here is derived from an EMBL/GenBank/DDBJ whole genome shotgun (WGS) entry which is preliminary data.</text>
</comment>
<accession>A0A9P6QUF0</accession>
<evidence type="ECO:0000313" key="2">
    <source>
        <dbReference type="Proteomes" id="UP000823405"/>
    </source>
</evidence>
<proteinExistence type="predicted"/>
<dbReference type="AlphaFoldDB" id="A0A9P6QUF0"/>
<keyword evidence="2" id="KW-1185">Reference proteome</keyword>
<name>A0A9P6QUF0_9FUNG</name>
<gene>
    <name evidence="1" type="ORF">BGZ97_004316</name>
</gene>
<protein>
    <submittedName>
        <fullName evidence="1">Uncharacterized protein</fullName>
    </submittedName>
</protein>
<evidence type="ECO:0000313" key="1">
    <source>
        <dbReference type="EMBL" id="KAG0297311.1"/>
    </source>
</evidence>
<reference evidence="1" key="1">
    <citation type="journal article" date="2020" name="Fungal Divers.">
        <title>Resolving the Mortierellaceae phylogeny through synthesis of multi-gene phylogenetics and phylogenomics.</title>
        <authorList>
            <person name="Vandepol N."/>
            <person name="Liber J."/>
            <person name="Desiro A."/>
            <person name="Na H."/>
            <person name="Kennedy M."/>
            <person name="Barry K."/>
            <person name="Grigoriev I.V."/>
            <person name="Miller A.N."/>
            <person name="O'Donnell K."/>
            <person name="Stajich J.E."/>
            <person name="Bonito G."/>
        </authorList>
    </citation>
    <scope>NUCLEOTIDE SEQUENCE</scope>
    <source>
        <strain evidence="1">NVP60</strain>
    </source>
</reference>
<dbReference type="Proteomes" id="UP000823405">
    <property type="component" value="Unassembled WGS sequence"/>
</dbReference>